<evidence type="ECO:0000313" key="2">
    <source>
        <dbReference type="EMBL" id="NRT18069.1"/>
    </source>
</evidence>
<dbReference type="EMBL" id="JABSNP010000003">
    <property type="protein sequence ID" value="NRT18069.1"/>
    <property type="molecule type" value="Genomic_DNA"/>
</dbReference>
<organism evidence="2 3">
    <name type="scientific">Hymenobacter caeli</name>
    <dbReference type="NCBI Taxonomy" id="2735894"/>
    <lineage>
        <taxon>Bacteria</taxon>
        <taxon>Pseudomonadati</taxon>
        <taxon>Bacteroidota</taxon>
        <taxon>Cytophagia</taxon>
        <taxon>Cytophagales</taxon>
        <taxon>Hymenobacteraceae</taxon>
        <taxon>Hymenobacter</taxon>
    </lineage>
</organism>
<feature type="region of interest" description="Disordered" evidence="1">
    <location>
        <begin position="83"/>
        <end position="115"/>
    </location>
</feature>
<name>A0ABX2FNM0_9BACT</name>
<accession>A0ABX2FNM0</accession>
<keyword evidence="3" id="KW-1185">Reference proteome</keyword>
<reference evidence="2 3" key="1">
    <citation type="submission" date="2020-05" db="EMBL/GenBank/DDBJ databases">
        <title>Genomic Encyclopedia of Type Strains, Phase IV (KMG-V): Genome sequencing to study the core and pangenomes of soil and plant-associated prokaryotes.</title>
        <authorList>
            <person name="Whitman W."/>
        </authorList>
    </citation>
    <scope>NUCLEOTIDE SEQUENCE [LARGE SCALE GENOMIC DNA]</scope>
    <source>
        <strain evidence="2 3">9A</strain>
    </source>
</reference>
<evidence type="ECO:0000313" key="3">
    <source>
        <dbReference type="Proteomes" id="UP000779507"/>
    </source>
</evidence>
<comment type="caution">
    <text evidence="2">The sequence shown here is derived from an EMBL/GenBank/DDBJ whole genome shotgun (WGS) entry which is preliminary data.</text>
</comment>
<dbReference type="Proteomes" id="UP000779507">
    <property type="component" value="Unassembled WGS sequence"/>
</dbReference>
<gene>
    <name evidence="2" type="ORF">HNP98_000880</name>
</gene>
<feature type="compositionally biased region" description="Basic and acidic residues" evidence="1">
    <location>
        <begin position="100"/>
        <end position="110"/>
    </location>
</feature>
<proteinExistence type="predicted"/>
<protein>
    <submittedName>
        <fullName evidence="2">Uncharacterized protein</fullName>
    </submittedName>
</protein>
<evidence type="ECO:0000256" key="1">
    <source>
        <dbReference type="SAM" id="MobiDB-lite"/>
    </source>
</evidence>
<sequence>MKRNLETWRAGSTGGEGGAGVLAFASRTVPAQQRITGSVSPGLKLFGPKQHVAEVAERGQRKGKQGNHHGSAGLDVVKKVHGFVKEPKAGNAGGDEEGEHQERGHGEGVSRKNRVTAVAAGCQSRAQVELPSFF</sequence>